<feature type="region of interest" description="Disordered" evidence="16">
    <location>
        <begin position="58"/>
        <end position="140"/>
    </location>
</feature>
<feature type="compositionally biased region" description="Basic residues" evidence="16">
    <location>
        <begin position="436"/>
        <end position="452"/>
    </location>
</feature>
<dbReference type="OrthoDB" id="5396806at2759"/>
<dbReference type="GO" id="GO:0005737">
    <property type="term" value="C:cytoplasm"/>
    <property type="evidence" value="ECO:0007669"/>
    <property type="project" value="UniProtKB-SubCell"/>
</dbReference>
<feature type="region of interest" description="Disordered" evidence="16">
    <location>
        <begin position="757"/>
        <end position="803"/>
    </location>
</feature>
<keyword evidence="12" id="KW-0779">Telomere</keyword>
<organism evidence="18 19">
    <name type="scientific">Mycena sanguinolenta</name>
    <dbReference type="NCBI Taxonomy" id="230812"/>
    <lineage>
        <taxon>Eukaryota</taxon>
        <taxon>Fungi</taxon>
        <taxon>Dikarya</taxon>
        <taxon>Basidiomycota</taxon>
        <taxon>Agaricomycotina</taxon>
        <taxon>Agaricomycetes</taxon>
        <taxon>Agaricomycetidae</taxon>
        <taxon>Agaricales</taxon>
        <taxon>Marasmiineae</taxon>
        <taxon>Mycenaceae</taxon>
        <taxon>Mycena</taxon>
    </lineage>
</organism>
<keyword evidence="13" id="KW-0238">DNA-binding</keyword>
<dbReference type="PANTHER" id="PTHR16308">
    <property type="entry name" value="UBIQUITIN ASSOCIATED PROTEIN 2-LIKE/LINGERER"/>
    <property type="match status" value="1"/>
</dbReference>
<keyword evidence="8" id="KW-0597">Phosphoprotein</keyword>
<keyword evidence="14" id="KW-0234">DNA repair</keyword>
<dbReference type="CDD" id="cd14368">
    <property type="entry name" value="CUE_DEF1_like"/>
    <property type="match status" value="1"/>
</dbReference>
<keyword evidence="15" id="KW-0539">Nucleus</keyword>
<dbReference type="EMBL" id="JACAZH010000003">
    <property type="protein sequence ID" value="KAF7373458.1"/>
    <property type="molecule type" value="Genomic_DNA"/>
</dbReference>
<evidence type="ECO:0000256" key="13">
    <source>
        <dbReference type="ARBA" id="ARBA00023125"/>
    </source>
</evidence>
<dbReference type="PANTHER" id="PTHR16308:SF13">
    <property type="entry name" value="PROTEIN LINGERER"/>
    <property type="match status" value="1"/>
</dbReference>
<feature type="region of interest" description="Disordered" evidence="16">
    <location>
        <begin position="1"/>
        <end position="20"/>
    </location>
</feature>
<dbReference type="Proteomes" id="UP000623467">
    <property type="component" value="Unassembled WGS sequence"/>
</dbReference>
<dbReference type="GO" id="GO:0043130">
    <property type="term" value="F:ubiquitin binding"/>
    <property type="evidence" value="ECO:0007669"/>
    <property type="project" value="InterPro"/>
</dbReference>
<dbReference type="GO" id="GO:0000781">
    <property type="term" value="C:chromosome, telomeric region"/>
    <property type="evidence" value="ECO:0007669"/>
    <property type="project" value="UniProtKB-SubCell"/>
</dbReference>
<dbReference type="GO" id="GO:0005634">
    <property type="term" value="C:nucleus"/>
    <property type="evidence" value="ECO:0007669"/>
    <property type="project" value="UniProtKB-SubCell"/>
</dbReference>
<feature type="compositionally biased region" description="Low complexity" evidence="16">
    <location>
        <begin position="394"/>
        <end position="403"/>
    </location>
</feature>
<feature type="compositionally biased region" description="Low complexity" evidence="16">
    <location>
        <begin position="457"/>
        <end position="479"/>
    </location>
</feature>
<feature type="domain" description="CUE" evidence="17">
    <location>
        <begin position="22"/>
        <end position="60"/>
    </location>
</feature>
<feature type="region of interest" description="Disordered" evidence="16">
    <location>
        <begin position="671"/>
        <end position="725"/>
    </location>
</feature>
<evidence type="ECO:0000256" key="15">
    <source>
        <dbReference type="ARBA" id="ARBA00023242"/>
    </source>
</evidence>
<feature type="region of interest" description="Disordered" evidence="16">
    <location>
        <begin position="849"/>
        <end position="968"/>
    </location>
</feature>
<comment type="subcellular location">
    <subcellularLocation>
        <location evidence="3">Chromosome</location>
        <location evidence="3">Telomere</location>
    </subcellularLocation>
    <subcellularLocation>
        <location evidence="2">Cytoplasm</location>
    </subcellularLocation>
    <subcellularLocation>
        <location evidence="1">Nucleus</location>
    </subcellularLocation>
</comment>
<feature type="compositionally biased region" description="Basic residues" evidence="16">
    <location>
        <begin position="69"/>
        <end position="78"/>
    </location>
</feature>
<keyword evidence="19" id="KW-1185">Reference proteome</keyword>
<evidence type="ECO:0000256" key="10">
    <source>
        <dbReference type="ARBA" id="ARBA00022786"/>
    </source>
</evidence>
<evidence type="ECO:0000256" key="2">
    <source>
        <dbReference type="ARBA" id="ARBA00004496"/>
    </source>
</evidence>
<evidence type="ECO:0000259" key="17">
    <source>
        <dbReference type="Pfam" id="PF02845"/>
    </source>
</evidence>
<keyword evidence="7" id="KW-0963">Cytoplasm</keyword>
<feature type="compositionally biased region" description="Polar residues" evidence="16">
    <location>
        <begin position="157"/>
        <end position="175"/>
    </location>
</feature>
<keyword evidence="9" id="KW-0227">DNA damage</keyword>
<feature type="compositionally biased region" description="Low complexity" evidence="16">
    <location>
        <begin position="681"/>
        <end position="705"/>
    </location>
</feature>
<evidence type="ECO:0000256" key="6">
    <source>
        <dbReference type="ARBA" id="ARBA00022454"/>
    </source>
</evidence>
<keyword evidence="11" id="KW-0832">Ubl conjugation</keyword>
<feature type="compositionally biased region" description="Gly residues" evidence="16">
    <location>
        <begin position="849"/>
        <end position="865"/>
    </location>
</feature>
<dbReference type="InterPro" id="IPR051833">
    <property type="entry name" value="TC-DDR_regulator"/>
</dbReference>
<evidence type="ECO:0000256" key="8">
    <source>
        <dbReference type="ARBA" id="ARBA00022553"/>
    </source>
</evidence>
<comment type="caution">
    <text evidence="18">The sequence shown here is derived from an EMBL/GenBank/DDBJ whole genome shotgun (WGS) entry which is preliminary data.</text>
</comment>
<feature type="compositionally biased region" description="Gly residues" evidence="16">
    <location>
        <begin position="883"/>
        <end position="894"/>
    </location>
</feature>
<evidence type="ECO:0000313" key="19">
    <source>
        <dbReference type="Proteomes" id="UP000623467"/>
    </source>
</evidence>
<reference evidence="18" key="1">
    <citation type="submission" date="2020-05" db="EMBL/GenBank/DDBJ databases">
        <title>Mycena genomes resolve the evolution of fungal bioluminescence.</title>
        <authorList>
            <person name="Tsai I.J."/>
        </authorList>
    </citation>
    <scope>NUCLEOTIDE SEQUENCE</scope>
    <source>
        <strain evidence="18">160909Yilan</strain>
    </source>
</reference>
<feature type="compositionally biased region" description="Pro residues" evidence="16">
    <location>
        <begin position="319"/>
        <end position="345"/>
    </location>
</feature>
<feature type="region of interest" description="Disordered" evidence="16">
    <location>
        <begin position="532"/>
        <end position="644"/>
    </location>
</feature>
<dbReference type="Pfam" id="PF02845">
    <property type="entry name" value="CUE"/>
    <property type="match status" value="1"/>
</dbReference>
<feature type="compositionally biased region" description="Polar residues" evidence="16">
    <location>
        <begin position="571"/>
        <end position="602"/>
    </location>
</feature>
<evidence type="ECO:0000256" key="1">
    <source>
        <dbReference type="ARBA" id="ARBA00004123"/>
    </source>
</evidence>
<name>A0A8H6Z6H2_9AGAR</name>
<dbReference type="InterPro" id="IPR003892">
    <property type="entry name" value="CUE"/>
</dbReference>
<evidence type="ECO:0000256" key="5">
    <source>
        <dbReference type="ARBA" id="ARBA00020536"/>
    </source>
</evidence>
<evidence type="ECO:0000256" key="7">
    <source>
        <dbReference type="ARBA" id="ARBA00022490"/>
    </source>
</evidence>
<evidence type="ECO:0000256" key="16">
    <source>
        <dbReference type="SAM" id="MobiDB-lite"/>
    </source>
</evidence>
<evidence type="ECO:0000256" key="14">
    <source>
        <dbReference type="ARBA" id="ARBA00023204"/>
    </source>
</evidence>
<evidence type="ECO:0000313" key="18">
    <source>
        <dbReference type="EMBL" id="KAF7373458.1"/>
    </source>
</evidence>
<sequence>MSYKTAIGATAPATTDNSKYRAQARQLQELFPSWSNDDLQSLLHEVAGDVELAATRISEGHAEQWGAVTRKKDKKGHGPTHVSKDSFSSSRGDFRGGRGGARGGRGGSTRGGASPRARGGIRGAAPTNGHTVATPTHSSNANAWADAPLAADKAPDSTNAWGTESSDPATGSNWGESVDTPTPSATPSTWGGTTASTSTWVDTDVNGSTASLAAPQTKVVKTPATSKMSWAQIARQPPPPPAPVAIAPPPPPVAPPAPEPEPQETGWEEPTTVQTPSWEEEAPVIKPSTSAADVWASTVNEPPEEPTPEPQQILEPPVEEPPVPEPVEKSVPPPSEPEPAPPVASPSPSIKPAGASRPSASSHRNSARYKTIDQPVVMPSSFGSGIEKVGMQFGSLSLGGESSFDNAPRTRSCSPSRNPSLLQHPHPQPRRITSLRPRRYRLHPRRSARRFSNKGLPQQASAQVPAQQQHTLQSSVSQPVVSQAPKVVPLAEALAQPAPISPAMQQELNQLTPQQQAYMQQHIAGGYVPPQLQQQLQQQQQQQQQQQHQHLPHQSHTQHQYAQHGLPTHIDPSQQSTPQHQPAASAHSSYFRNETPSASSPYFHTPTPPAGQTQDSPYGAFGQLGAQGQHQQGGHLGGFGQQDYGHAENQRGFYDTYQQSAFANRNVLGHEDVKGAPQQPPSSGALPQSAAQSAQQHAAQGAGQQQPPPAAGPQGQQGYPPPLPYHYYPYPGNQYYGAPYNSGYSVAPPFVKYPTMFPGPPGPGNGPTPGQQGQGSLGVKGGAQAQGQAGGYGPTQGLYQQGGYDDYAQQSQGHAAHQQPQHALGLGQGGGAEYGKLYGGGAQGFMGLGGQGGAGGPQASGGQGGRSPESAYKPYGKDVGVGAARGGVQQGQGQGQQQQQGQGQSGPQGQGFYGGNRFGGVGGANVGAGGSGPQQSAHHQQGPQGHLGYSQAQNEFYPYRGGQQQYWQ</sequence>
<feature type="compositionally biased region" description="Gly residues" evidence="16">
    <location>
        <begin position="97"/>
        <end position="110"/>
    </location>
</feature>
<feature type="region of interest" description="Disordered" evidence="16">
    <location>
        <begin position="152"/>
        <end position="479"/>
    </location>
</feature>
<feature type="compositionally biased region" description="Low complexity" evidence="16">
    <location>
        <begin position="180"/>
        <end position="200"/>
    </location>
</feature>
<feature type="compositionally biased region" description="Low complexity" evidence="16">
    <location>
        <begin position="619"/>
        <end position="633"/>
    </location>
</feature>
<feature type="compositionally biased region" description="Polar residues" evidence="16">
    <location>
        <begin position="933"/>
        <end position="943"/>
    </location>
</feature>
<feature type="compositionally biased region" description="Pro residues" evidence="16">
    <location>
        <begin position="757"/>
        <end position="766"/>
    </location>
</feature>
<feature type="compositionally biased region" description="Polar residues" evidence="16">
    <location>
        <begin position="128"/>
        <end position="139"/>
    </location>
</feature>
<dbReference type="InterPro" id="IPR041803">
    <property type="entry name" value="DEF1_CUE"/>
</dbReference>
<evidence type="ECO:0000256" key="9">
    <source>
        <dbReference type="ARBA" id="ARBA00022763"/>
    </source>
</evidence>
<feature type="compositionally biased region" description="Gly residues" evidence="16">
    <location>
        <begin position="903"/>
        <end position="932"/>
    </location>
</feature>
<comment type="similarity">
    <text evidence="4">Belongs to the DEF1 family.</text>
</comment>
<feature type="compositionally biased region" description="Polar residues" evidence="16">
    <location>
        <begin position="409"/>
        <end position="421"/>
    </location>
</feature>
<evidence type="ECO:0000256" key="4">
    <source>
        <dbReference type="ARBA" id="ARBA00005491"/>
    </source>
</evidence>
<dbReference type="AlphaFoldDB" id="A0A8H6Z6H2"/>
<keyword evidence="6" id="KW-0158">Chromosome</keyword>
<proteinExistence type="inferred from homology"/>
<gene>
    <name evidence="18" type="ORF">MSAN_00555500</name>
</gene>
<dbReference type="GO" id="GO:0003677">
    <property type="term" value="F:DNA binding"/>
    <property type="evidence" value="ECO:0007669"/>
    <property type="project" value="UniProtKB-KW"/>
</dbReference>
<protein>
    <recommendedName>
        <fullName evidence="5">RNA polymerase II degradation factor 1</fullName>
    </recommendedName>
</protein>
<feature type="compositionally biased region" description="Low complexity" evidence="16">
    <location>
        <begin position="532"/>
        <end position="560"/>
    </location>
</feature>
<feature type="compositionally biased region" description="Gly residues" evidence="16">
    <location>
        <begin position="772"/>
        <end position="781"/>
    </location>
</feature>
<keyword evidence="10" id="KW-0833">Ubl conjugation pathway</keyword>
<dbReference type="GO" id="GO:0006281">
    <property type="term" value="P:DNA repair"/>
    <property type="evidence" value="ECO:0007669"/>
    <property type="project" value="UniProtKB-KW"/>
</dbReference>
<feature type="compositionally biased region" description="Pro residues" evidence="16">
    <location>
        <begin position="236"/>
        <end position="260"/>
    </location>
</feature>
<evidence type="ECO:0000256" key="11">
    <source>
        <dbReference type="ARBA" id="ARBA00022843"/>
    </source>
</evidence>
<evidence type="ECO:0000256" key="3">
    <source>
        <dbReference type="ARBA" id="ARBA00004574"/>
    </source>
</evidence>
<evidence type="ECO:0000256" key="12">
    <source>
        <dbReference type="ARBA" id="ARBA00022895"/>
    </source>
</evidence>
<accession>A0A8H6Z6H2</accession>